<gene>
    <name evidence="7" type="ORF">G9C98_004605</name>
</gene>
<keyword evidence="2" id="KW-0547">Nucleotide-binding</keyword>
<evidence type="ECO:0000256" key="2">
    <source>
        <dbReference type="ARBA" id="ARBA00022741"/>
    </source>
</evidence>
<evidence type="ECO:0008006" key="9">
    <source>
        <dbReference type="Google" id="ProtNLM"/>
    </source>
</evidence>
<dbReference type="AlphaFoldDB" id="A0A8J5QQT7"/>
<evidence type="ECO:0000313" key="8">
    <source>
        <dbReference type="Proteomes" id="UP000729913"/>
    </source>
</evidence>
<sequence length="497" mass="56139">MSRRIKPSGLRRMFVENLIESSLSLLLSWIRIVNMKSNTGWVDLDMDFGPSEPVKKKEAKKPSQPEPNLMDLDYIDGLIVSKRSNQTSSLATLLEACDPKKSADLSVSRQKQKELTEWLVEKALPGIPRILVLSGTSGSGKTAALKVLAKDNKFDIVEWITPTDSATNYYDNNMTIKQADKFLDFFIRATRYNSVMGNQSSRKLLLVKDIPNIYFHDKESFYDLLTQYFELGTHPLVFICPDSEASRVQQILFPAEIINKYGIDKINVNATTATAMKNMLKRVTPILNSKAGHMLQVTQHNVDEVLSNSIGDVRSTLLNVIFTSLKIPGQTKSQDCEVREESLGLLHGVGRVINPKREPADKPGGWKFVHNPDEIASYFLSHSNIFLHFLHENYLNTMEKIEFVDVASDILSLSDTLSIEYRDPNLVKLNLSLCIRGLMVSNQTPVTKWNPVRKPRSAETKHQRDLGVAEERYYESIIQPKAVKDPPNLETTIEAVD</sequence>
<evidence type="ECO:0000313" key="7">
    <source>
        <dbReference type="EMBL" id="KAG8036026.1"/>
    </source>
</evidence>
<dbReference type="GO" id="GO:0005524">
    <property type="term" value="F:ATP binding"/>
    <property type="evidence" value="ECO:0007669"/>
    <property type="project" value="UniProtKB-KW"/>
</dbReference>
<keyword evidence="8" id="KW-1185">Reference proteome</keyword>
<dbReference type="Pfam" id="PF03215">
    <property type="entry name" value="Rad17"/>
    <property type="match status" value="1"/>
</dbReference>
<name>A0A8J5QQT7_9HYME</name>
<evidence type="ECO:0000256" key="3">
    <source>
        <dbReference type="ARBA" id="ARBA00022763"/>
    </source>
</evidence>
<dbReference type="GO" id="GO:0006281">
    <property type="term" value="P:DNA repair"/>
    <property type="evidence" value="ECO:0007669"/>
    <property type="project" value="InterPro"/>
</dbReference>
<evidence type="ECO:0000256" key="1">
    <source>
        <dbReference type="ARBA" id="ARBA00004123"/>
    </source>
</evidence>
<keyword evidence="4" id="KW-0067">ATP-binding</keyword>
<comment type="subcellular location">
    <subcellularLocation>
        <location evidence="1">Nucleus</location>
    </subcellularLocation>
</comment>
<protein>
    <recommendedName>
        <fullName evidence="9">Cell cycle checkpoint protein RAD17</fullName>
    </recommendedName>
</protein>
<proteinExistence type="predicted"/>
<dbReference type="GO" id="GO:0000077">
    <property type="term" value="P:DNA damage checkpoint signaling"/>
    <property type="evidence" value="ECO:0007669"/>
    <property type="project" value="TreeGrafter"/>
</dbReference>
<reference evidence="7" key="2">
    <citation type="submission" date="2021-04" db="EMBL/GenBank/DDBJ databases">
        <title>Genome-wide patterns of bracovirus chromosomal integration into multiple host tissues during parasitism.</title>
        <authorList>
            <person name="Chebbi M.A.C."/>
        </authorList>
    </citation>
    <scope>NUCLEOTIDE SEQUENCE</scope>
    <source>
        <tissue evidence="7">Whole body</tissue>
    </source>
</reference>
<organism evidence="7 8">
    <name type="scientific">Cotesia typhae</name>
    <dbReference type="NCBI Taxonomy" id="2053667"/>
    <lineage>
        <taxon>Eukaryota</taxon>
        <taxon>Metazoa</taxon>
        <taxon>Ecdysozoa</taxon>
        <taxon>Arthropoda</taxon>
        <taxon>Hexapoda</taxon>
        <taxon>Insecta</taxon>
        <taxon>Pterygota</taxon>
        <taxon>Neoptera</taxon>
        <taxon>Endopterygota</taxon>
        <taxon>Hymenoptera</taxon>
        <taxon>Apocrita</taxon>
        <taxon>Ichneumonoidea</taxon>
        <taxon>Braconidae</taxon>
        <taxon>Microgastrinae</taxon>
        <taxon>Cotesia</taxon>
    </lineage>
</organism>
<evidence type="ECO:0000256" key="4">
    <source>
        <dbReference type="ARBA" id="ARBA00022840"/>
    </source>
</evidence>
<comment type="caution">
    <text evidence="7">The sequence shown here is derived from an EMBL/GenBank/DDBJ whole genome shotgun (WGS) entry which is preliminary data.</text>
</comment>
<dbReference type="GO" id="GO:0003689">
    <property type="term" value="F:DNA clamp loader activity"/>
    <property type="evidence" value="ECO:0007669"/>
    <property type="project" value="TreeGrafter"/>
</dbReference>
<keyword evidence="3" id="KW-0227">DNA damage</keyword>
<dbReference type="PANTHER" id="PTHR12172">
    <property type="entry name" value="CELL CYCLE CHECKPOINT PROTEIN RAD17"/>
    <property type="match status" value="1"/>
</dbReference>
<dbReference type="PANTHER" id="PTHR12172:SF0">
    <property type="entry name" value="CELL CYCLE CHECKPOINT PROTEIN RAD17"/>
    <property type="match status" value="1"/>
</dbReference>
<keyword evidence="5" id="KW-0539">Nucleus</keyword>
<keyword evidence="6" id="KW-0131">Cell cycle</keyword>
<accession>A0A8J5QQT7</accession>
<dbReference type="Proteomes" id="UP000729913">
    <property type="component" value="Unassembled WGS sequence"/>
</dbReference>
<dbReference type="GO" id="GO:0033314">
    <property type="term" value="P:mitotic DNA replication checkpoint signaling"/>
    <property type="evidence" value="ECO:0007669"/>
    <property type="project" value="TreeGrafter"/>
</dbReference>
<dbReference type="EMBL" id="JAAOIC020000049">
    <property type="protein sequence ID" value="KAG8036026.1"/>
    <property type="molecule type" value="Genomic_DNA"/>
</dbReference>
<dbReference type="InterPro" id="IPR004582">
    <property type="entry name" value="Checkpoint_prot_Rad17_Rad24"/>
</dbReference>
<evidence type="ECO:0000256" key="6">
    <source>
        <dbReference type="ARBA" id="ARBA00023306"/>
    </source>
</evidence>
<dbReference type="GO" id="GO:0005634">
    <property type="term" value="C:nucleus"/>
    <property type="evidence" value="ECO:0007669"/>
    <property type="project" value="UniProtKB-SubCell"/>
</dbReference>
<dbReference type="GO" id="GO:0003682">
    <property type="term" value="F:chromatin binding"/>
    <property type="evidence" value="ECO:0007669"/>
    <property type="project" value="TreeGrafter"/>
</dbReference>
<evidence type="ECO:0000256" key="5">
    <source>
        <dbReference type="ARBA" id="ARBA00023242"/>
    </source>
</evidence>
<dbReference type="OrthoDB" id="10265971at2759"/>
<reference evidence="7" key="1">
    <citation type="submission" date="2020-03" db="EMBL/GenBank/DDBJ databases">
        <authorList>
            <person name="Chebbi M.A."/>
            <person name="Drezen J.M."/>
        </authorList>
    </citation>
    <scope>NUCLEOTIDE SEQUENCE</scope>
    <source>
        <tissue evidence="7">Whole body</tissue>
    </source>
</reference>